<dbReference type="VEuPathDB" id="VectorBase:AALFPA_076309"/>
<dbReference type="Pfam" id="PF08205">
    <property type="entry name" value="C2-set_2"/>
    <property type="match status" value="1"/>
</dbReference>
<dbReference type="PROSITE" id="PS50835">
    <property type="entry name" value="IG_LIKE"/>
    <property type="match status" value="1"/>
</dbReference>
<organism evidence="8">
    <name type="scientific">Aedes albopictus</name>
    <name type="common">Asian tiger mosquito</name>
    <name type="synonym">Stegomyia albopicta</name>
    <dbReference type="NCBI Taxonomy" id="7160"/>
    <lineage>
        <taxon>Eukaryota</taxon>
        <taxon>Metazoa</taxon>
        <taxon>Ecdysozoa</taxon>
        <taxon>Arthropoda</taxon>
        <taxon>Hexapoda</taxon>
        <taxon>Insecta</taxon>
        <taxon>Pterygota</taxon>
        <taxon>Neoptera</taxon>
        <taxon>Endopterygota</taxon>
        <taxon>Diptera</taxon>
        <taxon>Nematocera</taxon>
        <taxon>Culicoidea</taxon>
        <taxon>Culicidae</taxon>
        <taxon>Culicinae</taxon>
        <taxon>Aedini</taxon>
        <taxon>Aedes</taxon>
        <taxon>Stegomyia</taxon>
    </lineage>
</organism>
<dbReference type="VEuPathDB" id="VectorBase:AALF012447"/>
<proteinExistence type="evidence at transcript level"/>
<dbReference type="InterPro" id="IPR007110">
    <property type="entry name" value="Ig-like_dom"/>
</dbReference>
<evidence type="ECO:0000256" key="2">
    <source>
        <dbReference type="ARBA" id="ARBA00023136"/>
    </source>
</evidence>
<evidence type="ECO:0000256" key="3">
    <source>
        <dbReference type="ARBA" id="ARBA00023157"/>
    </source>
</evidence>
<keyword evidence="6" id="KW-0812">Transmembrane</keyword>
<evidence type="ECO:0000259" key="7">
    <source>
        <dbReference type="PROSITE" id="PS50835"/>
    </source>
</evidence>
<dbReference type="AlphaFoldDB" id="A0A023ET92"/>
<keyword evidence="2 6" id="KW-0472">Membrane</keyword>
<dbReference type="InterPro" id="IPR051275">
    <property type="entry name" value="Cell_adhesion_signaling"/>
</dbReference>
<dbReference type="GO" id="GO:0005911">
    <property type="term" value="C:cell-cell junction"/>
    <property type="evidence" value="ECO:0007669"/>
    <property type="project" value="TreeGrafter"/>
</dbReference>
<keyword evidence="5" id="KW-0393">Immunoglobulin domain</keyword>
<keyword evidence="3" id="KW-1015">Disulfide bond</keyword>
<keyword evidence="6" id="KW-1133">Transmembrane helix</keyword>
<evidence type="ECO:0000256" key="4">
    <source>
        <dbReference type="ARBA" id="ARBA00023180"/>
    </source>
</evidence>
<evidence type="ECO:0000313" key="8">
    <source>
        <dbReference type="EMBL" id="JAC11599.1"/>
    </source>
</evidence>
<dbReference type="PANTHER" id="PTHR11640">
    <property type="entry name" value="NEPHRIN"/>
    <property type="match status" value="1"/>
</dbReference>
<accession>A0A023ET92</accession>
<feature type="domain" description="Ig-like" evidence="7">
    <location>
        <begin position="138"/>
        <end position="233"/>
    </location>
</feature>
<dbReference type="InterPro" id="IPR036179">
    <property type="entry name" value="Ig-like_dom_sf"/>
</dbReference>
<sequence length="380" mass="41960">MGTRLQHLRWFRSPGAASVVAVVVFCIVTTSTLVASQGIEAIPPKIYAKLPSSNVPLLCRSNKPATSCSVRIPGYSSTYDVHALPNGIEYYGDSLQRGECGILFSSLRSTNLGKFQCNMTIGGEVFEQSIVIEAALSPEPTDLSIGEDTIVEQGAFAPNQTLRVTCSSRNANPASNLTWLLDDDPIDPSYLGPVETSENVDSKGRNLVSVSQQLNYYITLKDHGRKIVCRAEHFAIQKGFFRGFLPLNFRFIPEPTPTINIGETFINVTIKAHPRPATSWTINDMTIAEGQSLGAYRAYYPKDLGFGNYLVLLRINDDQTNRTDTITMTASNELGTRDYVIRAQEIEPTAPGRGNRVFFLISLWTYVCSVIVTCVLRRMP</sequence>
<dbReference type="GO" id="GO:0005886">
    <property type="term" value="C:plasma membrane"/>
    <property type="evidence" value="ECO:0007669"/>
    <property type="project" value="TreeGrafter"/>
</dbReference>
<evidence type="ECO:0000256" key="6">
    <source>
        <dbReference type="SAM" id="Phobius"/>
    </source>
</evidence>
<protein>
    <submittedName>
        <fullName evidence="8">Putative secreted protein</fullName>
    </submittedName>
</protein>
<dbReference type="EMBL" id="GAPW01001999">
    <property type="protein sequence ID" value="JAC11599.1"/>
    <property type="molecule type" value="mRNA"/>
</dbReference>
<keyword evidence="4" id="KW-0325">Glycoprotein</keyword>
<dbReference type="GO" id="GO:0050839">
    <property type="term" value="F:cell adhesion molecule binding"/>
    <property type="evidence" value="ECO:0007669"/>
    <property type="project" value="TreeGrafter"/>
</dbReference>
<dbReference type="InterPro" id="IPR013783">
    <property type="entry name" value="Ig-like_fold"/>
</dbReference>
<dbReference type="GO" id="GO:0098609">
    <property type="term" value="P:cell-cell adhesion"/>
    <property type="evidence" value="ECO:0007669"/>
    <property type="project" value="TreeGrafter"/>
</dbReference>
<feature type="transmembrane region" description="Helical" evidence="6">
    <location>
        <begin position="357"/>
        <end position="376"/>
    </location>
</feature>
<dbReference type="InterPro" id="IPR013162">
    <property type="entry name" value="CD80_C2-set"/>
</dbReference>
<evidence type="ECO:0000256" key="5">
    <source>
        <dbReference type="ARBA" id="ARBA00023319"/>
    </source>
</evidence>
<dbReference type="PANTHER" id="PTHR11640:SF136">
    <property type="entry name" value="NEPHRIN"/>
    <property type="match status" value="1"/>
</dbReference>
<dbReference type="SUPFAM" id="SSF48726">
    <property type="entry name" value="Immunoglobulin"/>
    <property type="match status" value="2"/>
</dbReference>
<name>A0A023ET92_AEDAL</name>
<dbReference type="Gene3D" id="2.60.40.10">
    <property type="entry name" value="Immunoglobulins"/>
    <property type="match status" value="1"/>
</dbReference>
<comment type="subcellular location">
    <subcellularLocation>
        <location evidence="1">Membrane</location>
        <topology evidence="1">Single-pass type I membrane protein</topology>
    </subcellularLocation>
</comment>
<evidence type="ECO:0000256" key="1">
    <source>
        <dbReference type="ARBA" id="ARBA00004479"/>
    </source>
</evidence>
<reference evidence="8" key="1">
    <citation type="journal article" date="2014" name="PLoS Negl. Trop. Dis.">
        <title>Identification and characterization of seminal fluid proteins in the Asian tiger mosquito, Aedes albopictus.</title>
        <authorList>
            <person name="Boes K.E."/>
            <person name="Ribeiro J.M."/>
            <person name="Wong A."/>
            <person name="Harrington L.C."/>
            <person name="Wolfner M.F."/>
            <person name="Sirot L.K."/>
        </authorList>
    </citation>
    <scope>NUCLEOTIDE SEQUENCE</scope>
    <source>
        <tissue evidence="8">Reproductive organs</tissue>
    </source>
</reference>
<dbReference type="VEuPathDB" id="VectorBase:AALC636_027888"/>